<feature type="binding site" evidence="8">
    <location>
        <position position="203"/>
    </location>
    <ligand>
        <name>NAD(+)</name>
        <dbReference type="ChEBI" id="CHEBI:57540"/>
    </ligand>
</feature>
<dbReference type="PANTHER" id="PTHR43014">
    <property type="entry name" value="MERCURIC REDUCTASE"/>
    <property type="match status" value="1"/>
</dbReference>
<comment type="catalytic activity">
    <reaction evidence="6 10">
        <text>N(6)-[(R)-dihydrolipoyl]-L-lysyl-[protein] + NAD(+) = N(6)-[(R)-lipoyl]-L-lysyl-[protein] + NADH + H(+)</text>
        <dbReference type="Rhea" id="RHEA:15045"/>
        <dbReference type="Rhea" id="RHEA-COMP:10474"/>
        <dbReference type="Rhea" id="RHEA-COMP:10475"/>
        <dbReference type="ChEBI" id="CHEBI:15378"/>
        <dbReference type="ChEBI" id="CHEBI:57540"/>
        <dbReference type="ChEBI" id="CHEBI:57945"/>
        <dbReference type="ChEBI" id="CHEBI:83099"/>
        <dbReference type="ChEBI" id="CHEBI:83100"/>
        <dbReference type="EC" id="1.8.1.4"/>
    </reaction>
</comment>
<dbReference type="PANTHER" id="PTHR43014:SF2">
    <property type="entry name" value="MERCURIC REDUCTASE"/>
    <property type="match status" value="1"/>
</dbReference>
<dbReference type="SUPFAM" id="SSF55424">
    <property type="entry name" value="FAD/NAD-linked reductases, dimerisation (C-terminal) domain"/>
    <property type="match status" value="1"/>
</dbReference>
<dbReference type="PIRSF" id="PIRSF000350">
    <property type="entry name" value="Mercury_reductase_MerA"/>
    <property type="match status" value="1"/>
</dbReference>
<evidence type="ECO:0000313" key="14">
    <source>
        <dbReference type="Proteomes" id="UP000032049"/>
    </source>
</evidence>
<dbReference type="InterPro" id="IPR001100">
    <property type="entry name" value="Pyr_nuc-diS_OxRdtase"/>
</dbReference>
<protein>
    <recommendedName>
        <fullName evidence="2 10">Dihydrolipoyl dehydrogenase</fullName>
        <ecNumber evidence="2 10">1.8.1.4</ecNumber>
    </recommendedName>
</protein>
<gene>
    <name evidence="13" type="ORF">TH53_25140</name>
</gene>
<dbReference type="Pfam" id="PF07992">
    <property type="entry name" value="Pyr_redox_2"/>
    <property type="match status" value="1"/>
</dbReference>
<sequence>MKEFDAIVIGAGQAGVPLAKKLANAGWKTALIEKRLVGGTCINDGCTPTKAMVASARMAYLAGNSKILGVDIPGYSLNFEAVMARKSAIVAQFREGSIAGIEKTRNLTLIYGEAKFKDDHTVAVNTKDGVIENYTAKHIFINTGASPRIPEIEGIKAIKYLTSTTILELKEVPEHLLIVGGGYIGLEFGQMFKRFGSAVTILEQSSQLMPKEDNDVCEVMSGIFKDDGIEVLTEASVLKFETGANDKIKVTITQNGKNTTVTCSHVLIASGRSPQTDTLGLENTDVTCDQRGFIQVNEFLETNAAQVYALGDVKGGPAFTHISYNDYIVVAKNLLEDSKMSIKDRMIPYCMFTDPQLGRIGITETQAREKGLDYLVAKIPMKNVARAIETAETRGFMKAVVDKKSKQILGATIIGEQGGEIMSVLQMAMMGKITYEEIRFAIFAHPLYAESLNNLFMSIA</sequence>
<dbReference type="Gene3D" id="3.50.50.60">
    <property type="entry name" value="FAD/NAD(P)-binding domain"/>
    <property type="match status" value="2"/>
</dbReference>
<evidence type="ECO:0000256" key="6">
    <source>
        <dbReference type="ARBA" id="ARBA00049187"/>
    </source>
</evidence>
<feature type="binding site" evidence="8">
    <location>
        <begin position="180"/>
        <end position="187"/>
    </location>
    <ligand>
        <name>NAD(+)</name>
        <dbReference type="ChEBI" id="CHEBI:57540"/>
    </ligand>
</feature>
<dbReference type="FunFam" id="3.30.390.30:FF:000001">
    <property type="entry name" value="Dihydrolipoyl dehydrogenase"/>
    <property type="match status" value="1"/>
</dbReference>
<keyword evidence="4 8" id="KW-0274">FAD</keyword>
<comment type="caution">
    <text evidence="13">The sequence shown here is derived from an EMBL/GenBank/DDBJ whole genome shotgun (WGS) entry which is preliminary data.</text>
</comment>
<evidence type="ECO:0000256" key="10">
    <source>
        <dbReference type="RuleBase" id="RU003692"/>
    </source>
</evidence>
<keyword evidence="14" id="KW-1185">Reference proteome</keyword>
<dbReference type="GO" id="GO:0004148">
    <property type="term" value="F:dihydrolipoyl dehydrogenase (NADH) activity"/>
    <property type="evidence" value="ECO:0007669"/>
    <property type="project" value="UniProtKB-EC"/>
</dbReference>
<dbReference type="EMBL" id="JXRA01000148">
    <property type="protein sequence ID" value="KIO74670.1"/>
    <property type="molecule type" value="Genomic_DNA"/>
</dbReference>
<reference evidence="13 14" key="1">
    <citation type="submission" date="2015-01" db="EMBL/GenBank/DDBJ databases">
        <title>Draft genome sequence of Pedobacter sp. NL19 isolated from sludge of an effluent treatment pond in an abandoned uranium mine.</title>
        <authorList>
            <person name="Santos T."/>
            <person name="Caetano T."/>
            <person name="Covas C."/>
            <person name="Cruz A."/>
            <person name="Mendo S."/>
        </authorList>
    </citation>
    <scope>NUCLEOTIDE SEQUENCE [LARGE SCALE GENOMIC DNA]</scope>
    <source>
        <strain evidence="13 14">NL19</strain>
    </source>
</reference>
<dbReference type="NCBIfam" id="TIGR01350">
    <property type="entry name" value="lipoamide_DH"/>
    <property type="match status" value="1"/>
</dbReference>
<keyword evidence="5 10" id="KW-0560">Oxidoreductase</keyword>
<dbReference type="RefSeq" id="WP_041887006.1">
    <property type="nucleotide sequence ID" value="NZ_CP157278.1"/>
</dbReference>
<dbReference type="AlphaFoldDB" id="A0A0D0GER6"/>
<dbReference type="EC" id="1.8.1.4" evidence="2 10"/>
<evidence type="ECO:0000256" key="5">
    <source>
        <dbReference type="ARBA" id="ARBA00023002"/>
    </source>
</evidence>
<dbReference type="GO" id="GO:0003955">
    <property type="term" value="F:NAD(P)H dehydrogenase (quinone) activity"/>
    <property type="evidence" value="ECO:0007669"/>
    <property type="project" value="TreeGrafter"/>
</dbReference>
<evidence type="ECO:0000256" key="2">
    <source>
        <dbReference type="ARBA" id="ARBA00012608"/>
    </source>
</evidence>
<dbReference type="InterPro" id="IPR004099">
    <property type="entry name" value="Pyr_nucl-diS_OxRdtase_dimer"/>
</dbReference>
<comment type="cofactor">
    <cofactor evidence="8 10">
        <name>FAD</name>
        <dbReference type="ChEBI" id="CHEBI:57692"/>
    </cofactor>
    <text evidence="8 10">Binds 1 FAD per subunit.</text>
</comment>
<feature type="disulfide bond" description="Redox-active" evidence="9">
    <location>
        <begin position="41"/>
        <end position="46"/>
    </location>
</feature>
<evidence type="ECO:0000256" key="9">
    <source>
        <dbReference type="PIRSR" id="PIRSR000350-4"/>
    </source>
</evidence>
<dbReference type="PRINTS" id="PR00368">
    <property type="entry name" value="FADPNR"/>
</dbReference>
<name>A0A0D0GER6_9SPHI</name>
<dbReference type="InterPro" id="IPR023753">
    <property type="entry name" value="FAD/NAD-binding_dom"/>
</dbReference>
<evidence type="ECO:0000256" key="3">
    <source>
        <dbReference type="ARBA" id="ARBA00022630"/>
    </source>
</evidence>
<dbReference type="OrthoDB" id="9800167at2"/>
<dbReference type="InterPro" id="IPR006258">
    <property type="entry name" value="Lipoamide_DH"/>
</dbReference>
<keyword evidence="8 10" id="KW-0520">NAD</keyword>
<evidence type="ECO:0000256" key="8">
    <source>
        <dbReference type="PIRSR" id="PIRSR000350-3"/>
    </source>
</evidence>
<proteinExistence type="inferred from homology"/>
<keyword evidence="3 10" id="KW-0285">Flavoprotein</keyword>
<dbReference type="PRINTS" id="PR00411">
    <property type="entry name" value="PNDRDTASEI"/>
</dbReference>
<feature type="domain" description="FAD/NAD(P)-binding" evidence="12">
    <location>
        <begin position="5"/>
        <end position="323"/>
    </location>
</feature>
<evidence type="ECO:0000256" key="4">
    <source>
        <dbReference type="ARBA" id="ARBA00022827"/>
    </source>
</evidence>
<dbReference type="InterPro" id="IPR016156">
    <property type="entry name" value="FAD/NAD-linked_Rdtase_dimer_sf"/>
</dbReference>
<evidence type="ECO:0000256" key="1">
    <source>
        <dbReference type="ARBA" id="ARBA00007532"/>
    </source>
</evidence>
<evidence type="ECO:0000259" key="11">
    <source>
        <dbReference type="Pfam" id="PF02852"/>
    </source>
</evidence>
<comment type="similarity">
    <text evidence="1 10">Belongs to the class-I pyridine nucleotide-disulfide oxidoreductase family.</text>
</comment>
<dbReference type="Proteomes" id="UP000032049">
    <property type="component" value="Unassembled WGS sequence"/>
</dbReference>
<dbReference type="Pfam" id="PF02852">
    <property type="entry name" value="Pyr_redox_dim"/>
    <property type="match status" value="1"/>
</dbReference>
<accession>A0A0D0GER6</accession>
<dbReference type="GO" id="GO:0050660">
    <property type="term" value="F:flavin adenine dinucleotide binding"/>
    <property type="evidence" value="ECO:0007669"/>
    <property type="project" value="InterPro"/>
</dbReference>
<feature type="domain" description="Pyridine nucleotide-disulphide oxidoreductase dimerisation" evidence="11">
    <location>
        <begin position="347"/>
        <end position="454"/>
    </location>
</feature>
<comment type="miscellaneous">
    <text evidence="10">The active site is a redox-active disulfide bond.</text>
</comment>
<evidence type="ECO:0000313" key="13">
    <source>
        <dbReference type="EMBL" id="KIO74670.1"/>
    </source>
</evidence>
<dbReference type="InterPro" id="IPR036188">
    <property type="entry name" value="FAD/NAD-bd_sf"/>
</dbReference>
<dbReference type="STRING" id="1503925.TH53_25140"/>
<dbReference type="SUPFAM" id="SSF51905">
    <property type="entry name" value="FAD/NAD(P)-binding domain"/>
    <property type="match status" value="1"/>
</dbReference>
<organism evidence="13 14">
    <name type="scientific">Pedobacter lusitanus</name>
    <dbReference type="NCBI Taxonomy" id="1503925"/>
    <lineage>
        <taxon>Bacteria</taxon>
        <taxon>Pseudomonadati</taxon>
        <taxon>Bacteroidota</taxon>
        <taxon>Sphingobacteriia</taxon>
        <taxon>Sphingobacteriales</taxon>
        <taxon>Sphingobacteriaceae</taxon>
        <taxon>Pedobacter</taxon>
    </lineage>
</organism>
<evidence type="ECO:0000259" key="12">
    <source>
        <dbReference type="Pfam" id="PF07992"/>
    </source>
</evidence>
<feature type="active site" description="Proton acceptor" evidence="7">
    <location>
        <position position="445"/>
    </location>
</feature>
<evidence type="ECO:0000256" key="7">
    <source>
        <dbReference type="PIRSR" id="PIRSR000350-2"/>
    </source>
</evidence>
<dbReference type="Gene3D" id="3.30.390.30">
    <property type="match status" value="1"/>
</dbReference>
<keyword evidence="8" id="KW-0547">Nucleotide-binding</keyword>
<feature type="binding site" evidence="8">
    <location>
        <position position="50"/>
    </location>
    <ligand>
        <name>FAD</name>
        <dbReference type="ChEBI" id="CHEBI:57692"/>
    </ligand>
</feature>
<feature type="binding site" evidence="8">
    <location>
        <position position="312"/>
    </location>
    <ligand>
        <name>FAD</name>
        <dbReference type="ChEBI" id="CHEBI:57692"/>
    </ligand>
</feature>
<keyword evidence="10" id="KW-0676">Redox-active center</keyword>
<feature type="binding site" evidence="8">
    <location>
        <position position="271"/>
    </location>
    <ligand>
        <name>NAD(+)</name>
        <dbReference type="ChEBI" id="CHEBI:57540"/>
    </ligand>
</feature>